<reference evidence="3 4" key="1">
    <citation type="submission" date="2014-04" db="EMBL/GenBank/DDBJ databases">
        <authorList>
            <consortium name="DOE Joint Genome Institute"/>
            <person name="Kuo A."/>
            <person name="Zuccaro A."/>
            <person name="Kohler A."/>
            <person name="Nagy L.G."/>
            <person name="Floudas D."/>
            <person name="Copeland A."/>
            <person name="Barry K.W."/>
            <person name="Cichocki N."/>
            <person name="Veneault-Fourrey C."/>
            <person name="LaButti K."/>
            <person name="Lindquist E.A."/>
            <person name="Lipzen A."/>
            <person name="Lundell T."/>
            <person name="Morin E."/>
            <person name="Murat C."/>
            <person name="Sun H."/>
            <person name="Tunlid A."/>
            <person name="Henrissat B."/>
            <person name="Grigoriev I.V."/>
            <person name="Hibbett D.S."/>
            <person name="Martin F."/>
            <person name="Nordberg H.P."/>
            <person name="Cantor M.N."/>
            <person name="Hua S.X."/>
        </authorList>
    </citation>
    <scope>NUCLEOTIDE SEQUENCE [LARGE SCALE GENOMIC DNA]</scope>
    <source>
        <strain evidence="3 4">MAFF 305830</strain>
    </source>
</reference>
<dbReference type="Gene3D" id="1.20.1280.50">
    <property type="match status" value="1"/>
</dbReference>
<dbReference type="InterPro" id="IPR001810">
    <property type="entry name" value="F-box_dom"/>
</dbReference>
<feature type="compositionally biased region" description="Polar residues" evidence="1">
    <location>
        <begin position="756"/>
        <end position="782"/>
    </location>
</feature>
<dbReference type="EMBL" id="KN824289">
    <property type="protein sequence ID" value="KIM29195.1"/>
    <property type="molecule type" value="Genomic_DNA"/>
</dbReference>
<dbReference type="SMART" id="SM00320">
    <property type="entry name" value="WD40"/>
    <property type="match status" value="3"/>
</dbReference>
<protein>
    <recommendedName>
        <fullName evidence="2">F-box domain-containing protein</fullName>
    </recommendedName>
</protein>
<evidence type="ECO:0000313" key="4">
    <source>
        <dbReference type="Proteomes" id="UP000054097"/>
    </source>
</evidence>
<evidence type="ECO:0000259" key="2">
    <source>
        <dbReference type="PROSITE" id="PS50181"/>
    </source>
</evidence>
<dbReference type="SUPFAM" id="SSF50978">
    <property type="entry name" value="WD40 repeat-like"/>
    <property type="match status" value="1"/>
</dbReference>
<feature type="region of interest" description="Disordered" evidence="1">
    <location>
        <begin position="654"/>
        <end position="840"/>
    </location>
</feature>
<organism evidence="3 4">
    <name type="scientific">Serendipita vermifera MAFF 305830</name>
    <dbReference type="NCBI Taxonomy" id="933852"/>
    <lineage>
        <taxon>Eukaryota</taxon>
        <taxon>Fungi</taxon>
        <taxon>Dikarya</taxon>
        <taxon>Basidiomycota</taxon>
        <taxon>Agaricomycotina</taxon>
        <taxon>Agaricomycetes</taxon>
        <taxon>Sebacinales</taxon>
        <taxon>Serendipitaceae</taxon>
        <taxon>Serendipita</taxon>
    </lineage>
</organism>
<dbReference type="AlphaFoldDB" id="A0A0C3AXE4"/>
<feature type="compositionally biased region" description="Polar residues" evidence="1">
    <location>
        <begin position="15"/>
        <end position="35"/>
    </location>
</feature>
<dbReference type="STRING" id="933852.A0A0C3AXE4"/>
<feature type="compositionally biased region" description="Polar residues" evidence="1">
    <location>
        <begin position="792"/>
        <end position="803"/>
    </location>
</feature>
<evidence type="ECO:0000313" key="3">
    <source>
        <dbReference type="EMBL" id="KIM29195.1"/>
    </source>
</evidence>
<dbReference type="Proteomes" id="UP000054097">
    <property type="component" value="Unassembled WGS sequence"/>
</dbReference>
<dbReference type="Pfam" id="PF12937">
    <property type="entry name" value="F-box-like"/>
    <property type="match status" value="1"/>
</dbReference>
<sequence>MHSSPNRISKKSKNQKATSQNARISAQHESAISKSSNSQLTDAIVREARRSVLERFPYETLTHITSYLQPPALASLSAVSSWFKEYLSDDVVWKLALFANILGIHPEHQKHSSRAFLLRRTESTWKLEYIVRFQSITRWNQSRTSFTAHHPLRIPVPNLHLLSDGESLLAAPEHFSWVFKTVPSTGKIYKGQYQPTLLNQAHPLNDWSPPTAGAIASENNIVKIIWASQSGDVMVKTAQMHNDSKPLRRAPAVVSSVEDRHTGLINSISWATTVPKHAKSRMPDYFITAAEDGRVKIWNTSCVAVWTSPPSPDGKSFIRAEFDLSVNIAVAVSEKGTIVTWIHPPVEDTLGEMSTLIANIPLEDSNRRLSKSTLKLLFDPGSSIIVHVQEEAHAYRFDYNLIDMQMECSIIAGPLGPITAMELSTSKGPTNDSPILMIGDSLSHLSIYDLSKGTTPLADTPSQTRPDEPVEVAMQKIMTPNFSISTHEYGAITSIATNGLVFAVGNEMGIITVWDAVTLSSVRTIDASSLVKNGIGVITLLCQKEQLIASVGNAVVHWRTGNLSSRFKKLGKGTKVPSSRGKFLDEYQRAILESQAELELTSKRVPPVVFSEQEQMAALRALGLDESSAVEYALMVSHDEAAYQGLFEVEDSVSVPQSPTGTATSINTDLTASTTPSAPASASTHEDVHNMPSSPWKSRSMSKLSPPNPRAIGKVQLSPPYRAEAMGVGVEKRSSIGSMKTGSESEKEELFPRISPPNTNKGSHSSTPLVSGVSTSATNPRATPSKGPVLSTKWSSIVKSSTLSPSFSGGASPGGKGGTSSRSWHSSHVSGTTSTPIQDEDAQLQFALELSLAEALSRQG</sequence>
<gene>
    <name evidence="3" type="ORF">M408DRAFT_68296</name>
</gene>
<dbReference type="Gene3D" id="2.130.10.10">
    <property type="entry name" value="YVTN repeat-like/Quinoprotein amine dehydrogenase"/>
    <property type="match status" value="2"/>
</dbReference>
<feature type="domain" description="F-box" evidence="2">
    <location>
        <begin position="50"/>
        <end position="96"/>
    </location>
</feature>
<dbReference type="InterPro" id="IPR036047">
    <property type="entry name" value="F-box-like_dom_sf"/>
</dbReference>
<dbReference type="HOGENOM" id="CLU_309744_0_0_1"/>
<proteinExistence type="predicted"/>
<feature type="compositionally biased region" description="Low complexity" evidence="1">
    <location>
        <begin position="819"/>
        <end position="830"/>
    </location>
</feature>
<name>A0A0C3AXE4_SERVB</name>
<dbReference type="InterPro" id="IPR001680">
    <property type="entry name" value="WD40_rpt"/>
</dbReference>
<accession>A0A0C3AXE4</accession>
<dbReference type="SUPFAM" id="SSF81383">
    <property type="entry name" value="F-box domain"/>
    <property type="match status" value="1"/>
</dbReference>
<feature type="compositionally biased region" description="Polar residues" evidence="1">
    <location>
        <begin position="691"/>
        <end position="705"/>
    </location>
</feature>
<keyword evidence="4" id="KW-1185">Reference proteome</keyword>
<feature type="region of interest" description="Disordered" evidence="1">
    <location>
        <begin position="1"/>
        <end position="35"/>
    </location>
</feature>
<feature type="compositionally biased region" description="Low complexity" evidence="1">
    <location>
        <begin position="671"/>
        <end position="683"/>
    </location>
</feature>
<dbReference type="InterPro" id="IPR036322">
    <property type="entry name" value="WD40_repeat_dom_sf"/>
</dbReference>
<dbReference type="PROSITE" id="PS50181">
    <property type="entry name" value="FBOX"/>
    <property type="match status" value="1"/>
</dbReference>
<dbReference type="OrthoDB" id="429520at2759"/>
<dbReference type="InterPro" id="IPR015943">
    <property type="entry name" value="WD40/YVTN_repeat-like_dom_sf"/>
</dbReference>
<feature type="compositionally biased region" description="Polar residues" evidence="1">
    <location>
        <begin position="654"/>
        <end position="670"/>
    </location>
</feature>
<evidence type="ECO:0000256" key="1">
    <source>
        <dbReference type="SAM" id="MobiDB-lite"/>
    </source>
</evidence>
<reference evidence="4" key="2">
    <citation type="submission" date="2015-01" db="EMBL/GenBank/DDBJ databases">
        <title>Evolutionary Origins and Diversification of the Mycorrhizal Mutualists.</title>
        <authorList>
            <consortium name="DOE Joint Genome Institute"/>
            <consortium name="Mycorrhizal Genomics Consortium"/>
            <person name="Kohler A."/>
            <person name="Kuo A."/>
            <person name="Nagy L.G."/>
            <person name="Floudas D."/>
            <person name="Copeland A."/>
            <person name="Barry K.W."/>
            <person name="Cichocki N."/>
            <person name="Veneault-Fourrey C."/>
            <person name="LaButti K."/>
            <person name="Lindquist E.A."/>
            <person name="Lipzen A."/>
            <person name="Lundell T."/>
            <person name="Morin E."/>
            <person name="Murat C."/>
            <person name="Riley R."/>
            <person name="Ohm R."/>
            <person name="Sun H."/>
            <person name="Tunlid A."/>
            <person name="Henrissat B."/>
            <person name="Grigoriev I.V."/>
            <person name="Hibbett D.S."/>
            <person name="Martin F."/>
        </authorList>
    </citation>
    <scope>NUCLEOTIDE SEQUENCE [LARGE SCALE GENOMIC DNA]</scope>
    <source>
        <strain evidence="4">MAFF 305830</strain>
    </source>
</reference>